<feature type="domain" description="Alcohol dehydrogenase iron-type/glycerol dehydrogenase GldA" evidence="3">
    <location>
        <begin position="23"/>
        <end position="188"/>
    </location>
</feature>
<comment type="similarity">
    <text evidence="1">Belongs to the iron-containing alcohol dehydrogenase family.</text>
</comment>
<reference evidence="5 6" key="1">
    <citation type="submission" date="2024-05" db="EMBL/GenBank/DDBJ databases">
        <title>Neorhizobium sp. Rsf11, a plant growth promoting and heavy metal resistant PAH-degrader.</title>
        <authorList>
            <person name="Golubev S.N."/>
            <person name="Muratova A.Y."/>
            <person name="Markelova M.I."/>
        </authorList>
    </citation>
    <scope>NUCLEOTIDE SEQUENCE [LARGE SCALE GENOMIC DNA]</scope>
    <source>
        <strain evidence="5 6">Rsf11</strain>
    </source>
</reference>
<evidence type="ECO:0000313" key="5">
    <source>
        <dbReference type="EMBL" id="MEQ1404726.1"/>
    </source>
</evidence>
<dbReference type="Proteomes" id="UP001496627">
    <property type="component" value="Unassembled WGS sequence"/>
</dbReference>
<comment type="caution">
    <text evidence="5">The sequence shown here is derived from an EMBL/GenBank/DDBJ whole genome shotgun (WGS) entry which is preliminary data.</text>
</comment>
<name>A0ABV0LYQ8_9HYPH</name>
<dbReference type="CDD" id="cd14863">
    <property type="entry name" value="Fe-ADH-like"/>
    <property type="match status" value="1"/>
</dbReference>
<dbReference type="InterPro" id="IPR056798">
    <property type="entry name" value="ADH_Fe_C"/>
</dbReference>
<evidence type="ECO:0000259" key="4">
    <source>
        <dbReference type="Pfam" id="PF25137"/>
    </source>
</evidence>
<dbReference type="Gene3D" id="1.20.1090.10">
    <property type="entry name" value="Dehydroquinate synthase-like - alpha domain"/>
    <property type="match status" value="1"/>
</dbReference>
<sequence>MQTEGIPKPDLLPVSFSTSSIPRIRFAAGAFREIASAAKAFEGARTALIVMDGFLVSSGLAGEIAGDLAEIGIEARLYSDFSGEPKLAHVRAATEAARGADLMIGVGGGSALDIAKIAACCATSSDDPMFYALAANQLPRNPLKKIMVPTTAGTGSETSATNIFTGPEGKKLWIWGVETKADLVILDPKLTISLPPHLTAWCGMDAFIHAFEASTNRNAHTGAKLYAYEAMRLIAGSLETAVKVSGNLDARGKVLLGSCYAGVAIDNCGTAVAHNISHALAGLAPVHHGLATALGFEATLPWLVEVDTADLHAAAKAIRLDDAAALPAFVSDMMDRCGIVRALPKAFEPFNAADLAAEMRAPENQPMRRSTIRDMSDADIDAFADKIMSLPRTL</sequence>
<evidence type="ECO:0000256" key="2">
    <source>
        <dbReference type="ARBA" id="ARBA00023002"/>
    </source>
</evidence>
<dbReference type="RefSeq" id="WP_227704333.1">
    <property type="nucleotide sequence ID" value="NZ_JBEAAL010000003.1"/>
</dbReference>
<evidence type="ECO:0000313" key="6">
    <source>
        <dbReference type="Proteomes" id="UP001496627"/>
    </source>
</evidence>
<gene>
    <name evidence="5" type="ORF">ABK249_07260</name>
</gene>
<dbReference type="InterPro" id="IPR039697">
    <property type="entry name" value="Alcohol_dehydrogenase_Fe"/>
</dbReference>
<keyword evidence="6" id="KW-1185">Reference proteome</keyword>
<dbReference type="PANTHER" id="PTHR11496:SF102">
    <property type="entry name" value="ALCOHOL DEHYDROGENASE 4"/>
    <property type="match status" value="1"/>
</dbReference>
<organism evidence="5 6">
    <name type="scientific">Neorhizobium phenanthreniclasticum</name>
    <dbReference type="NCBI Taxonomy" id="3157917"/>
    <lineage>
        <taxon>Bacteria</taxon>
        <taxon>Pseudomonadati</taxon>
        <taxon>Pseudomonadota</taxon>
        <taxon>Alphaproteobacteria</taxon>
        <taxon>Hyphomicrobiales</taxon>
        <taxon>Rhizobiaceae</taxon>
        <taxon>Rhizobium/Agrobacterium group</taxon>
        <taxon>Neorhizobium</taxon>
    </lineage>
</organism>
<proteinExistence type="inferred from homology"/>
<dbReference type="Pfam" id="PF00465">
    <property type="entry name" value="Fe-ADH"/>
    <property type="match status" value="1"/>
</dbReference>
<dbReference type="InterPro" id="IPR001670">
    <property type="entry name" value="ADH_Fe/GldA"/>
</dbReference>
<dbReference type="PANTHER" id="PTHR11496">
    <property type="entry name" value="ALCOHOL DEHYDROGENASE"/>
    <property type="match status" value="1"/>
</dbReference>
<dbReference type="EMBL" id="JBEAAL010000003">
    <property type="protein sequence ID" value="MEQ1404726.1"/>
    <property type="molecule type" value="Genomic_DNA"/>
</dbReference>
<dbReference type="SUPFAM" id="SSF56796">
    <property type="entry name" value="Dehydroquinate synthase-like"/>
    <property type="match status" value="1"/>
</dbReference>
<protein>
    <submittedName>
        <fullName evidence="5">Iron-containing alcohol dehydrogenase</fullName>
    </submittedName>
</protein>
<evidence type="ECO:0000256" key="1">
    <source>
        <dbReference type="ARBA" id="ARBA00007358"/>
    </source>
</evidence>
<evidence type="ECO:0000259" key="3">
    <source>
        <dbReference type="Pfam" id="PF00465"/>
    </source>
</evidence>
<feature type="domain" description="Fe-containing alcohol dehydrogenase-like C-terminal" evidence="4">
    <location>
        <begin position="199"/>
        <end position="344"/>
    </location>
</feature>
<keyword evidence="2" id="KW-0560">Oxidoreductase</keyword>
<dbReference type="Gene3D" id="3.40.50.1970">
    <property type="match status" value="1"/>
</dbReference>
<dbReference type="Pfam" id="PF25137">
    <property type="entry name" value="ADH_Fe_C"/>
    <property type="match status" value="1"/>
</dbReference>
<accession>A0ABV0LYQ8</accession>